<feature type="compositionally biased region" description="Basic and acidic residues" evidence="1">
    <location>
        <begin position="59"/>
        <end position="69"/>
    </location>
</feature>
<evidence type="ECO:0000313" key="2">
    <source>
        <dbReference type="EMBL" id="JAS55747.1"/>
    </source>
</evidence>
<feature type="region of interest" description="Disordered" evidence="1">
    <location>
        <begin position="344"/>
        <end position="399"/>
    </location>
</feature>
<dbReference type="EMBL" id="GECZ01014022">
    <property type="protein sequence ID" value="JAS55747.1"/>
    <property type="molecule type" value="Transcribed_RNA"/>
</dbReference>
<gene>
    <name evidence="2" type="ORF">g.27851</name>
</gene>
<feature type="compositionally biased region" description="Basic residues" evidence="1">
    <location>
        <begin position="1"/>
        <end position="18"/>
    </location>
</feature>
<feature type="compositionally biased region" description="Basic and acidic residues" evidence="1">
    <location>
        <begin position="345"/>
        <end position="356"/>
    </location>
</feature>
<name>A0A1B6FZX1_9HEMI</name>
<dbReference type="AlphaFoldDB" id="A0A1B6FZX1"/>
<sequence>MWKNQKRLPKQKNHRGKRSSFDDELSTPSKKSTGEQKNGGAKGGQRGKSGSNGGKGKAHTTERHRKDIKIVIRKIQRLMPSVEKAINSDDAYERGVTGCETCEMRREGYKRMIQQIKIVEGIVSEIVEKEQRELLNADDGEESDENDRDTNKPTEKNKEVKCSIMFQMYCEKGVSKHNLKCLLVTLQKMMGDTMAQICFVKARKLGGEERFRHFDIPISDLNLLNYQLTGLTDDIILLIKKTTEERNEEGSICVACVKEKVTGCTERLREVLQSGRSLKLVKNEEIERNTKCCHRSYPHIHAHVHGKPIVFKFSMPQELRRSREIEAQNDKELEIDDCVIESEEYGTKTDEIEAQRDKKRGRWKEVKNEETDENNAQTDENESQEDEDEQKETKRKHRG</sequence>
<feature type="compositionally biased region" description="Acidic residues" evidence="1">
    <location>
        <begin position="136"/>
        <end position="147"/>
    </location>
</feature>
<proteinExistence type="predicted"/>
<organism evidence="2">
    <name type="scientific">Cuerna arida</name>
    <dbReference type="NCBI Taxonomy" id="1464854"/>
    <lineage>
        <taxon>Eukaryota</taxon>
        <taxon>Metazoa</taxon>
        <taxon>Ecdysozoa</taxon>
        <taxon>Arthropoda</taxon>
        <taxon>Hexapoda</taxon>
        <taxon>Insecta</taxon>
        <taxon>Pterygota</taxon>
        <taxon>Neoptera</taxon>
        <taxon>Paraneoptera</taxon>
        <taxon>Hemiptera</taxon>
        <taxon>Auchenorrhyncha</taxon>
        <taxon>Membracoidea</taxon>
        <taxon>Cicadellidae</taxon>
        <taxon>Cicadellinae</taxon>
        <taxon>Proconiini</taxon>
        <taxon>Cuerna</taxon>
    </lineage>
</organism>
<evidence type="ECO:0000256" key="1">
    <source>
        <dbReference type="SAM" id="MobiDB-lite"/>
    </source>
</evidence>
<protein>
    <submittedName>
        <fullName evidence="2">Uncharacterized protein</fullName>
    </submittedName>
</protein>
<feature type="region of interest" description="Disordered" evidence="1">
    <location>
        <begin position="1"/>
        <end position="69"/>
    </location>
</feature>
<reference evidence="2" key="1">
    <citation type="submission" date="2015-11" db="EMBL/GenBank/DDBJ databases">
        <title>De novo transcriptome assembly of four potential Pierce s Disease insect vectors from Arizona vineyards.</title>
        <authorList>
            <person name="Tassone E.E."/>
        </authorList>
    </citation>
    <scope>NUCLEOTIDE SEQUENCE</scope>
</reference>
<accession>A0A1B6FZX1</accession>
<feature type="compositionally biased region" description="Gly residues" evidence="1">
    <location>
        <begin position="40"/>
        <end position="55"/>
    </location>
</feature>
<feature type="compositionally biased region" description="Acidic residues" evidence="1">
    <location>
        <begin position="379"/>
        <end position="390"/>
    </location>
</feature>
<feature type="region of interest" description="Disordered" evidence="1">
    <location>
        <begin position="134"/>
        <end position="156"/>
    </location>
</feature>